<gene>
    <name evidence="2" type="ORF">COW11_06315</name>
</gene>
<feature type="domain" description="Helix-hairpin-helix DNA-binding motif class 1" evidence="1">
    <location>
        <begin position="59"/>
        <end position="78"/>
    </location>
</feature>
<reference evidence="2 3" key="1">
    <citation type="submission" date="2017-09" db="EMBL/GenBank/DDBJ databases">
        <title>Depth-based differentiation of microbial function through sediment-hosted aquifers and enrichment of novel symbionts in the deep terrestrial subsurface.</title>
        <authorList>
            <person name="Probst A.J."/>
            <person name="Ladd B."/>
            <person name="Jarett J.K."/>
            <person name="Geller-Mcgrath D.E."/>
            <person name="Sieber C.M."/>
            <person name="Emerson J.B."/>
            <person name="Anantharaman K."/>
            <person name="Thomas B.C."/>
            <person name="Malmstrom R."/>
            <person name="Stieglmeier M."/>
            <person name="Klingl A."/>
            <person name="Woyke T."/>
            <person name="Ryan C.M."/>
            <person name="Banfield J.F."/>
        </authorList>
    </citation>
    <scope>NUCLEOTIDE SEQUENCE [LARGE SCALE GENOMIC DNA]</scope>
    <source>
        <strain evidence="2">CG12_big_fil_rev_8_21_14_0_65_43_15</strain>
    </source>
</reference>
<dbReference type="GO" id="GO:0006281">
    <property type="term" value="P:DNA repair"/>
    <property type="evidence" value="ECO:0007669"/>
    <property type="project" value="InterPro"/>
</dbReference>
<feature type="domain" description="Helix-hairpin-helix DNA-binding motif class 1" evidence="1">
    <location>
        <begin position="89"/>
        <end position="108"/>
    </location>
</feature>
<organism evidence="2 3">
    <name type="scientific">Candidatus Taenaricola geysiri</name>
    <dbReference type="NCBI Taxonomy" id="1974752"/>
    <lineage>
        <taxon>Bacteria</taxon>
        <taxon>Pseudomonadati</taxon>
        <taxon>Candidatus Omnitrophota</taxon>
        <taxon>Candidatus Taenaricola</taxon>
    </lineage>
</organism>
<dbReference type="PANTHER" id="PTHR21180">
    <property type="entry name" value="ENDONUCLEASE/EXONUCLEASE/PHOSPHATASE FAMILY DOMAIN-CONTAINING PROTEIN 1"/>
    <property type="match status" value="1"/>
</dbReference>
<dbReference type="InterPro" id="IPR004509">
    <property type="entry name" value="Competence_ComEA_HhH"/>
</dbReference>
<protein>
    <recommendedName>
        <fullName evidence="1">Helix-hairpin-helix DNA-binding motif class 1 domain-containing protein</fullName>
    </recommendedName>
</protein>
<dbReference type="GO" id="GO:0003677">
    <property type="term" value="F:DNA binding"/>
    <property type="evidence" value="ECO:0007669"/>
    <property type="project" value="InterPro"/>
</dbReference>
<dbReference type="Pfam" id="PF12836">
    <property type="entry name" value="HHH_3"/>
    <property type="match status" value="1"/>
</dbReference>
<name>A0A2J0LDC5_9BACT</name>
<evidence type="ECO:0000313" key="2">
    <source>
        <dbReference type="EMBL" id="PIW65842.1"/>
    </source>
</evidence>
<dbReference type="Proteomes" id="UP000231267">
    <property type="component" value="Unassembled WGS sequence"/>
</dbReference>
<dbReference type="InterPro" id="IPR003583">
    <property type="entry name" value="Hlx-hairpin-Hlx_DNA-bd_motif"/>
</dbReference>
<sequence>MTKQEKLVILFLIGLLVLGLAVKFYKAHSGVPVLKVEKIDIDKIEKETRSIRINTATAGDFARLPGIGPALAGRIVDYRAKFGAFSAKQDIKNVSGIGEKKYEAIKDCLTVD</sequence>
<accession>A0A2J0LDC5</accession>
<comment type="caution">
    <text evidence="2">The sequence shown here is derived from an EMBL/GenBank/DDBJ whole genome shotgun (WGS) entry which is preliminary data.</text>
</comment>
<evidence type="ECO:0000313" key="3">
    <source>
        <dbReference type="Proteomes" id="UP000231267"/>
    </source>
</evidence>
<dbReference type="Gene3D" id="1.10.150.320">
    <property type="entry name" value="Photosystem II 12 kDa extrinsic protein"/>
    <property type="match status" value="1"/>
</dbReference>
<dbReference type="NCBIfam" id="TIGR00426">
    <property type="entry name" value="competence protein ComEA helix-hairpin-helix repeat region"/>
    <property type="match status" value="1"/>
</dbReference>
<dbReference type="AlphaFoldDB" id="A0A2J0LDC5"/>
<dbReference type="InterPro" id="IPR051675">
    <property type="entry name" value="Endo/Exo/Phosphatase_dom_1"/>
</dbReference>
<dbReference type="PANTHER" id="PTHR21180:SF32">
    <property type="entry name" value="ENDONUCLEASE_EXONUCLEASE_PHOSPHATASE FAMILY DOMAIN-CONTAINING PROTEIN 1"/>
    <property type="match status" value="1"/>
</dbReference>
<dbReference type="SMART" id="SM00278">
    <property type="entry name" value="HhH1"/>
    <property type="match status" value="2"/>
</dbReference>
<proteinExistence type="predicted"/>
<dbReference type="InterPro" id="IPR010994">
    <property type="entry name" value="RuvA_2-like"/>
</dbReference>
<dbReference type="EMBL" id="PFGP01000139">
    <property type="protein sequence ID" value="PIW65842.1"/>
    <property type="molecule type" value="Genomic_DNA"/>
</dbReference>
<evidence type="ECO:0000259" key="1">
    <source>
        <dbReference type="SMART" id="SM00278"/>
    </source>
</evidence>
<dbReference type="SUPFAM" id="SSF47781">
    <property type="entry name" value="RuvA domain 2-like"/>
    <property type="match status" value="1"/>
</dbReference>